<dbReference type="GO" id="GO:0050321">
    <property type="term" value="F:tau-protein kinase activity"/>
    <property type="evidence" value="ECO:0007669"/>
    <property type="project" value="TreeGrafter"/>
</dbReference>
<evidence type="ECO:0000256" key="3">
    <source>
        <dbReference type="ARBA" id="ARBA00022741"/>
    </source>
</evidence>
<keyword evidence="4" id="KW-0418">Kinase</keyword>
<dbReference type="PROSITE" id="PS50011">
    <property type="entry name" value="PROTEIN_KINASE_DOM"/>
    <property type="match status" value="1"/>
</dbReference>
<dbReference type="EMBL" id="CAJNOC010005967">
    <property type="protein sequence ID" value="CAF1066619.1"/>
    <property type="molecule type" value="Genomic_DNA"/>
</dbReference>
<feature type="compositionally biased region" description="Polar residues" evidence="8">
    <location>
        <begin position="33"/>
        <end position="67"/>
    </location>
</feature>
<dbReference type="GO" id="GO:0005524">
    <property type="term" value="F:ATP binding"/>
    <property type="evidence" value="ECO:0007669"/>
    <property type="project" value="UniProtKB-UniRule"/>
</dbReference>
<dbReference type="PANTHER" id="PTHR24346:SF93">
    <property type="entry name" value="NUAK FAMILY SNF1-LIKE KINASE 1"/>
    <property type="match status" value="1"/>
</dbReference>
<reference evidence="10" key="1">
    <citation type="submission" date="2021-02" db="EMBL/GenBank/DDBJ databases">
        <authorList>
            <person name="Nowell W R."/>
        </authorList>
    </citation>
    <scope>NUCLEOTIDE SEQUENCE</scope>
    <source>
        <strain evidence="10">Ploen Becks lab</strain>
    </source>
</reference>
<dbReference type="InterPro" id="IPR011009">
    <property type="entry name" value="Kinase-like_dom_sf"/>
</dbReference>
<name>A0A814LR10_9BILA</name>
<dbReference type="SMART" id="SM00220">
    <property type="entry name" value="S_TKc"/>
    <property type="match status" value="1"/>
</dbReference>
<dbReference type="OrthoDB" id="193931at2759"/>
<dbReference type="SUPFAM" id="SSF56112">
    <property type="entry name" value="Protein kinase-like (PK-like)"/>
    <property type="match status" value="1"/>
</dbReference>
<dbReference type="AlphaFoldDB" id="A0A814LR10"/>
<dbReference type="Proteomes" id="UP000663879">
    <property type="component" value="Unassembled WGS sequence"/>
</dbReference>
<dbReference type="GO" id="GO:0005737">
    <property type="term" value="C:cytoplasm"/>
    <property type="evidence" value="ECO:0007669"/>
    <property type="project" value="TreeGrafter"/>
</dbReference>
<keyword evidence="5 6" id="KW-0067">ATP-binding</keyword>
<accession>A0A814LR10</accession>
<feature type="binding site" evidence="6">
    <location>
        <position position="111"/>
    </location>
    <ligand>
        <name>ATP</name>
        <dbReference type="ChEBI" id="CHEBI:30616"/>
    </ligand>
</feature>
<evidence type="ECO:0000256" key="7">
    <source>
        <dbReference type="RuleBase" id="RU000304"/>
    </source>
</evidence>
<keyword evidence="3 6" id="KW-0547">Nucleotide-binding</keyword>
<evidence type="ECO:0000256" key="1">
    <source>
        <dbReference type="ARBA" id="ARBA00022527"/>
    </source>
</evidence>
<evidence type="ECO:0000259" key="9">
    <source>
        <dbReference type="PROSITE" id="PS50011"/>
    </source>
</evidence>
<keyword evidence="11" id="KW-1185">Reference proteome</keyword>
<evidence type="ECO:0000313" key="10">
    <source>
        <dbReference type="EMBL" id="CAF1066619.1"/>
    </source>
</evidence>
<dbReference type="GO" id="GO:0035556">
    <property type="term" value="P:intracellular signal transduction"/>
    <property type="evidence" value="ECO:0007669"/>
    <property type="project" value="TreeGrafter"/>
</dbReference>
<proteinExistence type="inferred from homology"/>
<feature type="compositionally biased region" description="Polar residues" evidence="8">
    <location>
        <begin position="1"/>
        <end position="24"/>
    </location>
</feature>
<evidence type="ECO:0000256" key="8">
    <source>
        <dbReference type="SAM" id="MobiDB-lite"/>
    </source>
</evidence>
<keyword evidence="1 7" id="KW-0723">Serine/threonine-protein kinase</keyword>
<dbReference type="FunFam" id="3.30.200.20:FF:000315">
    <property type="entry name" value="Calcium-dependent protein kinase 3"/>
    <property type="match status" value="1"/>
</dbReference>
<dbReference type="FunFam" id="1.10.510.10:FF:000571">
    <property type="entry name" value="Maternal embryonic leucine zipper kinase"/>
    <property type="match status" value="1"/>
</dbReference>
<comment type="caution">
    <text evidence="10">The sequence shown here is derived from an EMBL/GenBank/DDBJ whole genome shotgun (WGS) entry which is preliminary data.</text>
</comment>
<dbReference type="InterPro" id="IPR000719">
    <property type="entry name" value="Prot_kinase_dom"/>
</dbReference>
<feature type="domain" description="Protein kinase" evidence="9">
    <location>
        <begin position="82"/>
        <end position="334"/>
    </location>
</feature>
<feature type="region of interest" description="Disordered" evidence="8">
    <location>
        <begin position="1"/>
        <end position="67"/>
    </location>
</feature>
<dbReference type="PANTHER" id="PTHR24346">
    <property type="entry name" value="MAP/MICROTUBULE AFFINITY-REGULATING KINASE"/>
    <property type="match status" value="1"/>
</dbReference>
<evidence type="ECO:0000256" key="4">
    <source>
        <dbReference type="ARBA" id="ARBA00022777"/>
    </source>
</evidence>
<dbReference type="PROSITE" id="PS00108">
    <property type="entry name" value="PROTEIN_KINASE_ST"/>
    <property type="match status" value="1"/>
</dbReference>
<dbReference type="Gene3D" id="1.10.510.10">
    <property type="entry name" value="Transferase(Phosphotransferase) domain 1"/>
    <property type="match status" value="1"/>
</dbReference>
<evidence type="ECO:0000256" key="2">
    <source>
        <dbReference type="ARBA" id="ARBA00022679"/>
    </source>
</evidence>
<evidence type="ECO:0000256" key="5">
    <source>
        <dbReference type="ARBA" id="ARBA00022840"/>
    </source>
</evidence>
<protein>
    <recommendedName>
        <fullName evidence="9">Protein kinase domain-containing protein</fullName>
    </recommendedName>
</protein>
<comment type="similarity">
    <text evidence="7">Belongs to the protein kinase superfamily.</text>
</comment>
<evidence type="ECO:0000313" key="11">
    <source>
        <dbReference type="Proteomes" id="UP000663879"/>
    </source>
</evidence>
<gene>
    <name evidence="10" type="ORF">OXX778_LOCUS19529</name>
</gene>
<organism evidence="10 11">
    <name type="scientific">Brachionus calyciflorus</name>
    <dbReference type="NCBI Taxonomy" id="104777"/>
    <lineage>
        <taxon>Eukaryota</taxon>
        <taxon>Metazoa</taxon>
        <taxon>Spiralia</taxon>
        <taxon>Gnathifera</taxon>
        <taxon>Rotifera</taxon>
        <taxon>Eurotatoria</taxon>
        <taxon>Monogononta</taxon>
        <taxon>Pseudotrocha</taxon>
        <taxon>Ploima</taxon>
        <taxon>Brachionidae</taxon>
        <taxon>Brachionus</taxon>
    </lineage>
</organism>
<keyword evidence="2" id="KW-0808">Transferase</keyword>
<dbReference type="InterPro" id="IPR017441">
    <property type="entry name" value="Protein_kinase_ATP_BS"/>
</dbReference>
<feature type="region of interest" description="Disordered" evidence="8">
    <location>
        <begin position="368"/>
        <end position="395"/>
    </location>
</feature>
<dbReference type="Pfam" id="PF00069">
    <property type="entry name" value="Pkinase"/>
    <property type="match status" value="1"/>
</dbReference>
<sequence length="395" mass="44529">MDKYTFSNEENDYTKLNSGRNSRQGEYGRARESLNSFDETSVKNSQSGTTDGSNSNPIASYKLNNHGSVDNVNQRETLHSRFDFVKVLGKGTYGKVKLANDKRTGKQVAIKLINKSKINVKPRRLERIRREIDFMANINHPHIIKIIEVYESSEKIILVMENASGGELYDYLNERKRVSEVEARGIFRQIVSAVHFLHKNRIVHRDLKLENILIDSNGDIKLADFGLSNNWSPNNLLYTFCGSPLYASPEIVNGFPYFGPEVDCWSLGVLLYTLVYGSMPFQGGDYNRLVKQITEGQFIVPRERSGAFGLIKKCLCTKAAKRASIDDIAEHWWVNVGYAYPPVVFYSYMPGSSRQGVQALGYEGSPKVSPSIQLTKKNSNQPNGQNTTIQSPAVY</sequence>
<evidence type="ECO:0000256" key="6">
    <source>
        <dbReference type="PROSITE-ProRule" id="PRU10141"/>
    </source>
</evidence>
<dbReference type="GO" id="GO:0000226">
    <property type="term" value="P:microtubule cytoskeleton organization"/>
    <property type="evidence" value="ECO:0007669"/>
    <property type="project" value="TreeGrafter"/>
</dbReference>
<dbReference type="PROSITE" id="PS00107">
    <property type="entry name" value="PROTEIN_KINASE_ATP"/>
    <property type="match status" value="1"/>
</dbReference>
<dbReference type="InterPro" id="IPR008271">
    <property type="entry name" value="Ser/Thr_kinase_AS"/>
</dbReference>